<evidence type="ECO:0000256" key="1">
    <source>
        <dbReference type="ARBA" id="ARBA00023115"/>
    </source>
</evidence>
<keyword evidence="2" id="KW-0489">Methyltransferase</keyword>
<keyword evidence="2" id="KW-0808">Transferase</keyword>
<reference evidence="2 3" key="1">
    <citation type="submission" date="2018-03" db="EMBL/GenBank/DDBJ databases">
        <title>Aeromonas veronii whole genome sequencing and analysis.</title>
        <authorList>
            <person name="Xie H."/>
            <person name="Liu T."/>
            <person name="Wang K."/>
        </authorList>
    </citation>
    <scope>NUCLEOTIDE SEQUENCE [LARGE SCALE GENOMIC DNA]</scope>
    <source>
        <strain evidence="2 3">XH.VA.1</strain>
    </source>
</reference>
<keyword evidence="1" id="KW-0620">Polyamine biosynthesis</keyword>
<dbReference type="SUPFAM" id="SSF53335">
    <property type="entry name" value="S-adenosyl-L-methionine-dependent methyltransferases"/>
    <property type="match status" value="1"/>
</dbReference>
<organism evidence="2 3">
    <name type="scientific">Aeromonas veronii</name>
    <dbReference type="NCBI Taxonomy" id="654"/>
    <lineage>
        <taxon>Bacteria</taxon>
        <taxon>Pseudomonadati</taxon>
        <taxon>Pseudomonadota</taxon>
        <taxon>Gammaproteobacteria</taxon>
        <taxon>Aeromonadales</taxon>
        <taxon>Aeromonadaceae</taxon>
        <taxon>Aeromonas</taxon>
    </lineage>
</organism>
<proteinExistence type="predicted"/>
<gene>
    <name evidence="2" type="ORF">DAA48_10420</name>
</gene>
<dbReference type="EMBL" id="PZKL01000024">
    <property type="protein sequence ID" value="PTH81238.1"/>
    <property type="molecule type" value="Genomic_DNA"/>
</dbReference>
<dbReference type="PANTHER" id="PTHR43317">
    <property type="entry name" value="THERMOSPERMINE SYNTHASE ACAULIS5"/>
    <property type="match status" value="1"/>
</dbReference>
<dbReference type="GO" id="GO:0008168">
    <property type="term" value="F:methyltransferase activity"/>
    <property type="evidence" value="ECO:0007669"/>
    <property type="project" value="UniProtKB-KW"/>
</dbReference>
<sequence length="261" mass="29549">MVVGIQLGGCLRGDYPVHSFILELHWSETILPCKFMDFNLQAYQADHLLHLSVKPQRRLTVQENDQHRWLEIDGVVQSAMLLADPSTLCLPHQRVIACLLPERAEQILELGLGGGDLTRHLSQRWPSARHECVDLDEEVLTVYQQFFQHQAHDGQAVPTLHQADALAFLEQSEQQYDLILLDLFSQDGNPLLLFQERLYRALAPRLCGTLVINLLPRTELELTHALTLIEQWIGPATPYPVAGLINVIVHVIPRDQASSDL</sequence>
<dbReference type="GO" id="GO:0032259">
    <property type="term" value="P:methylation"/>
    <property type="evidence" value="ECO:0007669"/>
    <property type="project" value="UniProtKB-KW"/>
</dbReference>
<evidence type="ECO:0000313" key="2">
    <source>
        <dbReference type="EMBL" id="PTH81238.1"/>
    </source>
</evidence>
<comment type="caution">
    <text evidence="2">The sequence shown here is derived from an EMBL/GenBank/DDBJ whole genome shotgun (WGS) entry which is preliminary data.</text>
</comment>
<name>A0A2T4N340_AERVE</name>
<dbReference type="GO" id="GO:0006596">
    <property type="term" value="P:polyamine biosynthetic process"/>
    <property type="evidence" value="ECO:0007669"/>
    <property type="project" value="UniProtKB-KW"/>
</dbReference>
<dbReference type="InterPro" id="IPR029063">
    <property type="entry name" value="SAM-dependent_MTases_sf"/>
</dbReference>
<dbReference type="AlphaFoldDB" id="A0A2T4N340"/>
<dbReference type="Pfam" id="PF01564">
    <property type="entry name" value="Spermine_synth"/>
    <property type="match status" value="1"/>
</dbReference>
<protein>
    <submittedName>
        <fullName evidence="2">SAM-dependent methyltransferase</fullName>
    </submittedName>
</protein>
<dbReference type="Proteomes" id="UP000241986">
    <property type="component" value="Unassembled WGS sequence"/>
</dbReference>
<dbReference type="PANTHER" id="PTHR43317:SF11">
    <property type="entry name" value="POLYAMINE AMINOPROPYLTRANSFERASE 2"/>
    <property type="match status" value="1"/>
</dbReference>
<dbReference type="Gene3D" id="3.40.50.150">
    <property type="entry name" value="Vaccinia Virus protein VP39"/>
    <property type="match status" value="1"/>
</dbReference>
<evidence type="ECO:0000313" key="3">
    <source>
        <dbReference type="Proteomes" id="UP000241986"/>
    </source>
</evidence>
<dbReference type="CDD" id="cd02440">
    <property type="entry name" value="AdoMet_MTases"/>
    <property type="match status" value="1"/>
</dbReference>
<accession>A0A2T4N340</accession>